<dbReference type="STRING" id="4155.A0A022R6R1"/>
<dbReference type="PANTHER" id="PTHR23201:SF153">
    <property type="entry name" value="PEAMACLEIN-LIKE"/>
    <property type="match status" value="1"/>
</dbReference>
<evidence type="ECO:0000256" key="2">
    <source>
        <dbReference type="SAM" id="SignalP"/>
    </source>
</evidence>
<gene>
    <name evidence="3" type="ORF">MIMGU_mgv1a023869mg</name>
</gene>
<keyword evidence="4" id="KW-1185">Reference proteome</keyword>
<evidence type="ECO:0000313" key="3">
    <source>
        <dbReference type="EMBL" id="EYU34545.1"/>
    </source>
</evidence>
<name>A0A022R6R1_ERYGU</name>
<dbReference type="InterPro" id="IPR003854">
    <property type="entry name" value="GASA"/>
</dbReference>
<protein>
    <submittedName>
        <fullName evidence="3">Uncharacterized protein</fullName>
    </submittedName>
</protein>
<evidence type="ECO:0000256" key="1">
    <source>
        <dbReference type="ARBA" id="ARBA00010582"/>
    </source>
</evidence>
<dbReference type="PANTHER" id="PTHR23201">
    <property type="entry name" value="EXTENSIN, PROLINE-RICH PROTEIN"/>
    <property type="match status" value="1"/>
</dbReference>
<keyword evidence="2" id="KW-0732">Signal</keyword>
<accession>A0A022R6R1</accession>
<evidence type="ECO:0000313" key="4">
    <source>
        <dbReference type="Proteomes" id="UP000030748"/>
    </source>
</evidence>
<dbReference type="AlphaFoldDB" id="A0A022R6R1"/>
<feature type="chain" id="PRO_5001507846" evidence="2">
    <location>
        <begin position="27"/>
        <end position="100"/>
    </location>
</feature>
<proteinExistence type="inferred from homology"/>
<comment type="similarity">
    <text evidence="1">Belongs to the GASA family.</text>
</comment>
<dbReference type="Pfam" id="PF02704">
    <property type="entry name" value="GASA"/>
    <property type="match status" value="1"/>
</dbReference>
<dbReference type="Proteomes" id="UP000030748">
    <property type="component" value="Unassembled WGS sequence"/>
</dbReference>
<dbReference type="EMBL" id="KI630675">
    <property type="protein sequence ID" value="EYU34545.1"/>
    <property type="molecule type" value="Genomic_DNA"/>
</dbReference>
<feature type="signal peptide" evidence="2">
    <location>
        <begin position="1"/>
        <end position="26"/>
    </location>
</feature>
<reference evidence="3 4" key="1">
    <citation type="journal article" date="2013" name="Proc. Natl. Acad. Sci. U.S.A.">
        <title>Fine-scale variation in meiotic recombination in Mimulus inferred from population shotgun sequencing.</title>
        <authorList>
            <person name="Hellsten U."/>
            <person name="Wright K.M."/>
            <person name="Jenkins J."/>
            <person name="Shu S."/>
            <person name="Yuan Y."/>
            <person name="Wessler S.R."/>
            <person name="Schmutz J."/>
            <person name="Willis J.H."/>
            <person name="Rokhsar D.S."/>
        </authorList>
    </citation>
    <scope>NUCLEOTIDE SEQUENCE [LARGE SCALE GENOMIC DNA]</scope>
    <source>
        <strain evidence="4">cv. DUN x IM62</strain>
    </source>
</reference>
<organism evidence="3 4">
    <name type="scientific">Erythranthe guttata</name>
    <name type="common">Yellow monkey flower</name>
    <name type="synonym">Mimulus guttatus</name>
    <dbReference type="NCBI Taxonomy" id="4155"/>
    <lineage>
        <taxon>Eukaryota</taxon>
        <taxon>Viridiplantae</taxon>
        <taxon>Streptophyta</taxon>
        <taxon>Embryophyta</taxon>
        <taxon>Tracheophyta</taxon>
        <taxon>Spermatophyta</taxon>
        <taxon>Magnoliopsida</taxon>
        <taxon>eudicotyledons</taxon>
        <taxon>Gunneridae</taxon>
        <taxon>Pentapetalae</taxon>
        <taxon>asterids</taxon>
        <taxon>lamiids</taxon>
        <taxon>Lamiales</taxon>
        <taxon>Phrymaceae</taxon>
        <taxon>Erythranthe</taxon>
    </lineage>
</organism>
<sequence>MKSLFSTLLLVSLLLMIAPSFFLVDAAEAEAAAPAVTPSSNCNAMCNKRCEKAGIFKRCFSYCCVCCSKCNCVPSGTSGNKSECPCCRDMVNSKGKSKCP</sequence>